<keyword evidence="5 6" id="KW-0687">Ribonucleoprotein</keyword>
<dbReference type="InterPro" id="IPR038582">
    <property type="entry name" value="Ribosomal_eS31_euk-type_sf"/>
</dbReference>
<keyword evidence="4 6" id="KW-0689">Ribosomal protein</keyword>
<dbReference type="InterPro" id="IPR002906">
    <property type="entry name" value="Ribosomal_eS31"/>
</dbReference>
<evidence type="ECO:0000256" key="3">
    <source>
        <dbReference type="ARBA" id="ARBA00022833"/>
    </source>
</evidence>
<dbReference type="InterPro" id="IPR022845">
    <property type="entry name" value="Ribosomal_eS31_arc"/>
</dbReference>
<evidence type="ECO:0000259" key="7">
    <source>
        <dbReference type="SMART" id="SM01402"/>
    </source>
</evidence>
<dbReference type="Gene3D" id="6.20.50.150">
    <property type="match status" value="1"/>
</dbReference>
<keyword evidence="3 6" id="KW-0862">Zinc</keyword>
<sequence length="60" mass="6898">MPVEKKGHKGVSPKVSQYYKVDGEKFSRERKTCARCGKGVFMSEHKNRRTCGKCNDTEFI</sequence>
<protein>
    <recommendedName>
        <fullName evidence="6">Small ribosomal subunit protein eS31</fullName>
    </recommendedName>
</protein>
<comment type="cofactor">
    <cofactor evidence="6">
        <name>Zn(2+)</name>
        <dbReference type="ChEBI" id="CHEBI:29105"/>
    </cofactor>
    <text evidence="6">Binds 1 zinc ion per subunit.</text>
</comment>
<dbReference type="Pfam" id="PF01599">
    <property type="entry name" value="Ribosomal_S27"/>
    <property type="match status" value="1"/>
</dbReference>
<comment type="subunit">
    <text evidence="6">Part of the 30S ribosomal subunit.</text>
</comment>
<dbReference type="NCBIfam" id="NF001669">
    <property type="entry name" value="PRK00432.1"/>
    <property type="match status" value="1"/>
</dbReference>
<dbReference type="HAMAP" id="MF_00777">
    <property type="entry name" value="Ribosomal_eS31"/>
    <property type="match status" value="1"/>
</dbReference>
<evidence type="ECO:0000256" key="6">
    <source>
        <dbReference type="HAMAP-Rule" id="MF_00777"/>
    </source>
</evidence>
<organism evidence="8">
    <name type="scientific">uncultured marine thaumarchaeote KM3_05_F10</name>
    <dbReference type="NCBI Taxonomy" id="1455969"/>
    <lineage>
        <taxon>Archaea</taxon>
        <taxon>Nitrososphaerota</taxon>
        <taxon>environmental samples</taxon>
    </lineage>
</organism>
<dbReference type="GO" id="GO:1990904">
    <property type="term" value="C:ribonucleoprotein complex"/>
    <property type="evidence" value="ECO:0007669"/>
    <property type="project" value="UniProtKB-KW"/>
</dbReference>
<dbReference type="AlphaFoldDB" id="A0A075G8N2"/>
<feature type="domain" description="Small ribosomal subunit protein eS31" evidence="7">
    <location>
        <begin position="15"/>
        <end position="57"/>
    </location>
</feature>
<dbReference type="EMBL" id="KF900533">
    <property type="protein sequence ID" value="AIE98331.1"/>
    <property type="molecule type" value="Genomic_DNA"/>
</dbReference>
<dbReference type="InterPro" id="IPR011332">
    <property type="entry name" value="Ribosomal_zn-bd"/>
</dbReference>
<dbReference type="GO" id="GO:0005840">
    <property type="term" value="C:ribosome"/>
    <property type="evidence" value="ECO:0007669"/>
    <property type="project" value="UniProtKB-KW"/>
</dbReference>
<name>A0A075G8N2_9ARCH</name>
<comment type="similarity">
    <text evidence="6">Belongs to the eukaryotic ribosomal protein eS31 family.</text>
</comment>
<evidence type="ECO:0000256" key="4">
    <source>
        <dbReference type="ARBA" id="ARBA00022980"/>
    </source>
</evidence>
<feature type="binding site" evidence="6">
    <location>
        <position position="33"/>
    </location>
    <ligand>
        <name>Zn(2+)</name>
        <dbReference type="ChEBI" id="CHEBI:29105"/>
    </ligand>
</feature>
<reference evidence="8" key="1">
    <citation type="journal article" date="2014" name="Genome Biol. Evol.">
        <title>Pangenome evidence for extensive interdomain horizontal transfer affecting lineage core and shell genes in uncultured planktonic thaumarchaeota and euryarchaeota.</title>
        <authorList>
            <person name="Deschamps P."/>
            <person name="Zivanovic Y."/>
            <person name="Moreira D."/>
            <person name="Rodriguez-Valera F."/>
            <person name="Lopez-Garcia P."/>
        </authorList>
    </citation>
    <scope>NUCLEOTIDE SEQUENCE</scope>
</reference>
<feature type="binding site" evidence="6">
    <location>
        <position position="54"/>
    </location>
    <ligand>
        <name>Zn(2+)</name>
        <dbReference type="ChEBI" id="CHEBI:29105"/>
    </ligand>
</feature>
<keyword evidence="1 6" id="KW-0479">Metal-binding</keyword>
<evidence type="ECO:0000256" key="5">
    <source>
        <dbReference type="ARBA" id="ARBA00023274"/>
    </source>
</evidence>
<evidence type="ECO:0000256" key="2">
    <source>
        <dbReference type="ARBA" id="ARBA00022771"/>
    </source>
</evidence>
<proteinExistence type="inferred from homology"/>
<feature type="binding site" evidence="6">
    <location>
        <position position="51"/>
    </location>
    <ligand>
        <name>Zn(2+)</name>
        <dbReference type="ChEBI" id="CHEBI:29105"/>
    </ligand>
</feature>
<dbReference type="GO" id="GO:0003735">
    <property type="term" value="F:structural constituent of ribosome"/>
    <property type="evidence" value="ECO:0007669"/>
    <property type="project" value="InterPro"/>
</dbReference>
<feature type="binding site" evidence="6">
    <location>
        <position position="36"/>
    </location>
    <ligand>
        <name>Zn(2+)</name>
        <dbReference type="ChEBI" id="CHEBI:29105"/>
    </ligand>
</feature>
<gene>
    <name evidence="8" type="primary">RP-S27Ae</name>
    <name evidence="8" type="synonym">RPS27A</name>
    <name evidence="6" type="synonym">rps27ae</name>
</gene>
<dbReference type="GO" id="GO:0008270">
    <property type="term" value="F:zinc ion binding"/>
    <property type="evidence" value="ECO:0007669"/>
    <property type="project" value="UniProtKB-UniRule"/>
</dbReference>
<evidence type="ECO:0000313" key="8">
    <source>
        <dbReference type="EMBL" id="AIE98331.1"/>
    </source>
</evidence>
<accession>A0A075G8N2</accession>
<dbReference type="GO" id="GO:0006412">
    <property type="term" value="P:translation"/>
    <property type="evidence" value="ECO:0007669"/>
    <property type="project" value="UniProtKB-UniRule"/>
</dbReference>
<keyword evidence="2 6" id="KW-0863">Zinc-finger</keyword>
<dbReference type="SUPFAM" id="SSF57829">
    <property type="entry name" value="Zn-binding ribosomal proteins"/>
    <property type="match status" value="1"/>
</dbReference>
<evidence type="ECO:0000256" key="1">
    <source>
        <dbReference type="ARBA" id="ARBA00022723"/>
    </source>
</evidence>
<comment type="caution">
    <text evidence="6">Lacks conserved residue(s) required for the propagation of feature annotation.</text>
</comment>
<dbReference type="SMART" id="SM01402">
    <property type="entry name" value="Ribosomal_S27"/>
    <property type="match status" value="1"/>
</dbReference>